<evidence type="ECO:0000256" key="1">
    <source>
        <dbReference type="SAM" id="SignalP"/>
    </source>
</evidence>
<organism evidence="2">
    <name type="scientific">Marivirga arenosa</name>
    <dbReference type="NCBI Taxonomy" id="3059076"/>
    <lineage>
        <taxon>Bacteria</taxon>
        <taxon>Pseudomonadati</taxon>
        <taxon>Bacteroidota</taxon>
        <taxon>Cytophagia</taxon>
        <taxon>Cytophagales</taxon>
        <taxon>Marivirgaceae</taxon>
        <taxon>Marivirga</taxon>
    </lineage>
</organism>
<dbReference type="KEGG" id="marp:QYS47_34265"/>
<proteinExistence type="predicted"/>
<accession>A0AA52EVS2</accession>
<protein>
    <recommendedName>
        <fullName evidence="3">6-bladed beta-propeller protein</fullName>
    </recommendedName>
</protein>
<dbReference type="AlphaFoldDB" id="A0AA52EVS2"/>
<keyword evidence="1" id="KW-0732">Signal</keyword>
<feature type="chain" id="PRO_5041364248" description="6-bladed beta-propeller protein" evidence="1">
    <location>
        <begin position="24"/>
        <end position="330"/>
    </location>
</feature>
<gene>
    <name evidence="2" type="ORF">QYS47_34265</name>
</gene>
<name>A0AA52EVS2_9BACT</name>
<dbReference type="Proteomes" id="UP001232019">
    <property type="component" value="Chromosome"/>
</dbReference>
<dbReference type="RefSeq" id="WP_322347045.1">
    <property type="nucleotide sequence ID" value="NZ_CP129968.2"/>
</dbReference>
<feature type="signal peptide" evidence="1">
    <location>
        <begin position="1"/>
        <end position="23"/>
    </location>
</feature>
<reference evidence="2" key="1">
    <citation type="submission" date="2023-08" db="EMBL/GenBank/DDBJ databases">
        <title>Comparative genomics and taxonomic characterization of three novel marine species of genus Marivirga.</title>
        <authorList>
            <person name="Muhammad N."/>
            <person name="Kim S.-G."/>
        </authorList>
    </citation>
    <scope>NUCLEOTIDE SEQUENCE</scope>
    <source>
        <strain evidence="2">BKB1-2</strain>
    </source>
</reference>
<evidence type="ECO:0000313" key="2">
    <source>
        <dbReference type="EMBL" id="WNB17555.1"/>
    </source>
</evidence>
<dbReference type="EMBL" id="CP129968">
    <property type="protein sequence ID" value="WNB17555.1"/>
    <property type="molecule type" value="Genomic_DNA"/>
</dbReference>
<evidence type="ECO:0008006" key="3">
    <source>
        <dbReference type="Google" id="ProtNLM"/>
    </source>
</evidence>
<sequence>MRSIFSNIVFTLLLIILANHSKAQSIDDDLFITDFELIYGNDQGTIHDMITYGHQKVIVTTEPGNSIAYIILLSKENLHLDSIAVKCAPAELSLFYDYDKQLFSFKPLFFYKNDFCSLDYEPGLLFFRIDNEVVYPVNCENIGKGNQDSERFYFQSHLVSFSQVDRRKYSEQSVFIDNKEVINYKIDGKHTFDVIFPFSASVSESNMSIIDIYNKELYQFDKELNFNSFKVPDLPNVEDYQIASSELFHFENGHIVFYSLFANKETENRVYKLMYFDKDKVIDLSNKLPKGRVFKVNISNQYLYAIVTQSIKNKNRNMMYKMRSPLFLGN</sequence>